<dbReference type="Pfam" id="PF12697">
    <property type="entry name" value="Abhydrolase_6"/>
    <property type="match status" value="1"/>
</dbReference>
<name>A0ABX8U5Q6_9ACTN</name>
<evidence type="ECO:0000313" key="2">
    <source>
        <dbReference type="EMBL" id="QYC41967.1"/>
    </source>
</evidence>
<keyword evidence="2" id="KW-0378">Hydrolase</keyword>
<protein>
    <submittedName>
        <fullName evidence="2">Alpha/beta hydrolase family protein</fullName>
    </submittedName>
</protein>
<dbReference type="GO" id="GO:0016787">
    <property type="term" value="F:hydrolase activity"/>
    <property type="evidence" value="ECO:0007669"/>
    <property type="project" value="UniProtKB-KW"/>
</dbReference>
<evidence type="ECO:0000313" key="3">
    <source>
        <dbReference type="Proteomes" id="UP000824681"/>
    </source>
</evidence>
<dbReference type="EMBL" id="CP068985">
    <property type="protein sequence ID" value="QYC41967.1"/>
    <property type="molecule type" value="Genomic_DNA"/>
</dbReference>
<dbReference type="SUPFAM" id="SSF53474">
    <property type="entry name" value="alpha/beta-Hydrolases"/>
    <property type="match status" value="1"/>
</dbReference>
<dbReference type="Proteomes" id="UP000824681">
    <property type="component" value="Chromosome"/>
</dbReference>
<sequence>MITTVSADGTGVRAYDDGQGPPILMVHPGLSDGTRCRRLAAILSGGGYRVLRLERRQYRLDLRPGPPVGIEQEVEDVLALVRAVGAPVVLYGHSSGGVVALEALVASPSSFAGAVIFEPPVVTGPPLGGEVLKQARAAMAAGRTGKALTIFLRDTVGLPGRQAWLGGDRSPAHLAGRLDALAGVMPRAERVTLPGLDHGADLRKPGEVARVIRQLAEQVLGPA</sequence>
<dbReference type="InterPro" id="IPR029058">
    <property type="entry name" value="AB_hydrolase_fold"/>
</dbReference>
<feature type="domain" description="AB hydrolase-1" evidence="1">
    <location>
        <begin position="24"/>
        <end position="186"/>
    </location>
</feature>
<reference evidence="2 3" key="1">
    <citation type="journal article" date="2021" name="ACS Chem. Biol.">
        <title>Genomic-Led Discovery of a Novel Glycopeptide Antibiotic by Nonomuraea coxensis DSM 45129.</title>
        <authorList>
            <person name="Yushchuk O."/>
            <person name="Vior N.M."/>
            <person name="Andreo-Vidal A."/>
            <person name="Berini F."/>
            <person name="Ruckert C."/>
            <person name="Busche T."/>
            <person name="Binda E."/>
            <person name="Kalinowski J."/>
            <person name="Truman A.W."/>
            <person name="Marinelli F."/>
        </authorList>
    </citation>
    <scope>NUCLEOTIDE SEQUENCE [LARGE SCALE GENOMIC DNA]</scope>
    <source>
        <strain evidence="2 3">DSM 45129</strain>
    </source>
</reference>
<accession>A0ABX8U5Q6</accession>
<organism evidence="2 3">
    <name type="scientific">Nonomuraea coxensis DSM 45129</name>
    <dbReference type="NCBI Taxonomy" id="1122611"/>
    <lineage>
        <taxon>Bacteria</taxon>
        <taxon>Bacillati</taxon>
        <taxon>Actinomycetota</taxon>
        <taxon>Actinomycetes</taxon>
        <taxon>Streptosporangiales</taxon>
        <taxon>Streptosporangiaceae</taxon>
        <taxon>Nonomuraea</taxon>
    </lineage>
</organism>
<dbReference type="Gene3D" id="3.40.50.1820">
    <property type="entry name" value="alpha/beta hydrolase"/>
    <property type="match status" value="1"/>
</dbReference>
<dbReference type="RefSeq" id="WP_020547412.1">
    <property type="nucleotide sequence ID" value="NZ_CP068985.1"/>
</dbReference>
<proteinExistence type="predicted"/>
<evidence type="ECO:0000259" key="1">
    <source>
        <dbReference type="Pfam" id="PF12697"/>
    </source>
</evidence>
<gene>
    <name evidence="2" type="ORF">Nocox_21815</name>
</gene>
<keyword evidence="3" id="KW-1185">Reference proteome</keyword>
<dbReference type="InterPro" id="IPR000073">
    <property type="entry name" value="AB_hydrolase_1"/>
</dbReference>